<feature type="compositionally biased region" description="Basic and acidic residues" evidence="16">
    <location>
        <begin position="1010"/>
        <end position="1019"/>
    </location>
</feature>
<evidence type="ECO:0000256" key="13">
    <source>
        <dbReference type="ARBA" id="ARBA00024145"/>
    </source>
</evidence>
<accession>A0AAJ7SJ34</accession>
<keyword evidence="11" id="KW-1015">Disulfide bond</keyword>
<dbReference type="Pfam" id="PF12534">
    <property type="entry name" value="Pannexin_like"/>
    <property type="match status" value="1"/>
</dbReference>
<dbReference type="KEGG" id="pmrn:116937311"/>
<dbReference type="GO" id="GO:0034220">
    <property type="term" value="P:monoatomic ion transmembrane transport"/>
    <property type="evidence" value="ECO:0007669"/>
    <property type="project" value="UniProtKB-KW"/>
</dbReference>
<evidence type="ECO:0000256" key="5">
    <source>
        <dbReference type="ARBA" id="ARBA00022614"/>
    </source>
</evidence>
<feature type="region of interest" description="Disordered" evidence="16">
    <location>
        <begin position="1010"/>
        <end position="1043"/>
    </location>
</feature>
<dbReference type="InterPro" id="IPR001611">
    <property type="entry name" value="Leu-rich_rpt"/>
</dbReference>
<dbReference type="PROSITE" id="PS51450">
    <property type="entry name" value="LRR"/>
    <property type="match status" value="1"/>
</dbReference>
<dbReference type="SUPFAM" id="SSF52058">
    <property type="entry name" value="L domain-like"/>
    <property type="match status" value="1"/>
</dbReference>
<gene>
    <name evidence="20" type="primary">LOC116937311</name>
</gene>
<dbReference type="Proteomes" id="UP001318040">
    <property type="component" value="Unplaced"/>
</dbReference>
<keyword evidence="9" id="KW-0406">Ion transport</keyword>
<evidence type="ECO:0000256" key="3">
    <source>
        <dbReference type="ARBA" id="ARBA00022448"/>
    </source>
</evidence>
<feature type="transmembrane region" description="Helical" evidence="17">
    <location>
        <begin position="232"/>
        <end position="254"/>
    </location>
</feature>
<keyword evidence="19" id="KW-1185">Reference proteome</keyword>
<comment type="similarity">
    <text evidence="2">Belongs to the LRRC8 family.</text>
</comment>
<evidence type="ECO:0000256" key="9">
    <source>
        <dbReference type="ARBA" id="ARBA00023065"/>
    </source>
</evidence>
<comment type="catalytic activity">
    <reaction evidence="13">
        <text>iodide(out) = iodide(in)</text>
        <dbReference type="Rhea" id="RHEA:66324"/>
        <dbReference type="ChEBI" id="CHEBI:16382"/>
    </reaction>
</comment>
<evidence type="ECO:0000256" key="6">
    <source>
        <dbReference type="ARBA" id="ARBA00022692"/>
    </source>
</evidence>
<evidence type="ECO:0000313" key="19">
    <source>
        <dbReference type="Proteomes" id="UP001318040"/>
    </source>
</evidence>
<sequence>MAMFVTVREACVGRSSIQRSAMERGGGARRGRGREEEARRGGERGVEREPRREPAAAGVRARQGLIADRDQWRREMPVRRLVNRSVPRGEDVEMAMPNAERARLLTAWVRRAIGEERTLNREEAGRERLEAERAAWDRQADARRRVDQRVGDSRPRTEAQQARFDIAARENERTVDRLVERAVEATRRESEPEIAIGLRECRVSARVMIPIGALTSSFSLEGHQDLKILQPWWDVLCDMLSVPMFMIGIFAVMLQNMNERILCVPVPSGFDVDLKEWNETVLRDLVANPRAHRTGFDQYQYRLINQFCYDNAVLWISKYFPHLVVLHTLVLTATRNFWFRFPETSSKIEHFVSVLGKCMDSQWTTHAVHEAALDGVATTAAALRPSLPATAGSCSDPRSGEIPMEKLPPESPPGPPRPSVQFVDPGEPAPPDRSPPGQSEDRRTPSDDRILDKKEGEQAKALFEKVKKLRAHTEAGGGLHRIYVLQTAARLLQALVVLAYTGYACPNMRYHIHCVEGEYITGYGNFYCVHGLWRIFRMMWMAYATTMCVYALTCAYVVYWVMTCRLKEYSFAETRQETGVDDIPDVRNDFAFLLHLVDKYDPCYASKFSVFLSEVSENKLRQVNVDQVWTLSHLTGLLEINAQGESELRLCKLAAVPVDTYRLTQIQVLTLDSMHGVTLGAAVVQLVNLHQLRLLNCTVSVDNRALAFLSEELHQLEVKFAVKAEVPGWLREMRHLEELFLEGPLTPALLKPLGGLRRLRGLRLTTSVARLPPGLAAVAGGGLRAFALDNGGVRLESPAPLSKLRGLETLRLTRCGLEPAELPDLDLSRNGLRSLGDGDDASLPAAAWERLAVLRLSDNALVSIPRFAAGAGSPALRSLFLDGNLIEGELPAGLLRLHGLRVLDLSRNAIAALPPDMWLLTQLSTLLLSGNALRRLPDELFRCEGLRTLALANNELCELSGLVGRLRRLRRLELVGNRLTELPAELGECAELRRRGLVVEEELFESLPARVKEAMRGEPSRTTQSPSGSRERNARNWEGTPRH</sequence>
<feature type="transmembrane region" description="Helical" evidence="17">
    <location>
        <begin position="540"/>
        <end position="562"/>
    </location>
</feature>
<evidence type="ECO:0000256" key="10">
    <source>
        <dbReference type="ARBA" id="ARBA00023136"/>
    </source>
</evidence>
<feature type="compositionally biased region" description="Basic and acidic residues" evidence="16">
    <location>
        <begin position="1029"/>
        <end position="1043"/>
    </location>
</feature>
<name>A0AAJ7SJ34_PETMA</name>
<dbReference type="InterPro" id="IPR021040">
    <property type="entry name" value="LRRC8_Pannexin-like"/>
</dbReference>
<protein>
    <submittedName>
        <fullName evidence="20">Volume-regulated anion channel subunit LRRC8E-like</fullName>
    </submittedName>
</protein>
<keyword evidence="10 17" id="KW-0472">Membrane</keyword>
<evidence type="ECO:0000256" key="17">
    <source>
        <dbReference type="SAM" id="Phobius"/>
    </source>
</evidence>
<feature type="compositionally biased region" description="Basic and acidic residues" evidence="16">
    <location>
        <begin position="439"/>
        <end position="454"/>
    </location>
</feature>
<evidence type="ECO:0000256" key="16">
    <source>
        <dbReference type="SAM" id="MobiDB-lite"/>
    </source>
</evidence>
<comment type="catalytic activity">
    <reaction evidence="14">
        <text>taurine(out) = taurine(in)</text>
        <dbReference type="Rhea" id="RHEA:66328"/>
        <dbReference type="ChEBI" id="CHEBI:507393"/>
    </reaction>
</comment>
<evidence type="ECO:0000256" key="14">
    <source>
        <dbReference type="ARBA" id="ARBA00024158"/>
    </source>
</evidence>
<evidence type="ECO:0000313" key="20">
    <source>
        <dbReference type="RefSeq" id="XP_032800262.1"/>
    </source>
</evidence>
<dbReference type="Gene3D" id="3.80.10.10">
    <property type="entry name" value="Ribonuclease Inhibitor"/>
    <property type="match status" value="2"/>
</dbReference>
<feature type="compositionally biased region" description="Pro residues" evidence="16">
    <location>
        <begin position="409"/>
        <end position="418"/>
    </location>
</feature>
<evidence type="ECO:0000256" key="2">
    <source>
        <dbReference type="ARBA" id="ARBA00010471"/>
    </source>
</evidence>
<keyword evidence="8 17" id="KW-1133">Transmembrane helix</keyword>
<reference evidence="20" key="1">
    <citation type="submission" date="2025-08" db="UniProtKB">
        <authorList>
            <consortium name="RefSeq"/>
        </authorList>
    </citation>
    <scope>IDENTIFICATION</scope>
    <source>
        <tissue evidence="20">Sperm</tissue>
    </source>
</reference>
<dbReference type="PANTHER" id="PTHR48051:SF58">
    <property type="entry name" value="VOLUME-REGULATED ANION CHANNEL SUBUNIT LRRC8E"/>
    <property type="match status" value="1"/>
</dbReference>
<feature type="region of interest" description="Disordered" evidence="16">
    <location>
        <begin position="387"/>
        <end position="454"/>
    </location>
</feature>
<dbReference type="InterPro" id="IPR050216">
    <property type="entry name" value="LRR_domain-containing"/>
</dbReference>
<dbReference type="PANTHER" id="PTHR48051">
    <property type="match status" value="1"/>
</dbReference>
<evidence type="ECO:0000256" key="8">
    <source>
        <dbReference type="ARBA" id="ARBA00022989"/>
    </source>
</evidence>
<comment type="catalytic activity">
    <reaction evidence="15">
        <text>chloride(in) = chloride(out)</text>
        <dbReference type="Rhea" id="RHEA:29823"/>
        <dbReference type="ChEBI" id="CHEBI:17996"/>
    </reaction>
</comment>
<evidence type="ECO:0000256" key="1">
    <source>
        <dbReference type="ARBA" id="ARBA00004651"/>
    </source>
</evidence>
<dbReference type="Pfam" id="PF13855">
    <property type="entry name" value="LRR_8"/>
    <property type="match status" value="2"/>
</dbReference>
<dbReference type="AlphaFoldDB" id="A0AAJ7SJ34"/>
<dbReference type="GO" id="GO:0005737">
    <property type="term" value="C:cytoplasm"/>
    <property type="evidence" value="ECO:0007669"/>
    <property type="project" value="TreeGrafter"/>
</dbReference>
<dbReference type="InterPro" id="IPR003591">
    <property type="entry name" value="Leu-rich_rpt_typical-subtyp"/>
</dbReference>
<dbReference type="GO" id="GO:0005886">
    <property type="term" value="C:plasma membrane"/>
    <property type="evidence" value="ECO:0007669"/>
    <property type="project" value="UniProtKB-SubCell"/>
</dbReference>
<evidence type="ECO:0000256" key="11">
    <source>
        <dbReference type="ARBA" id="ARBA00023157"/>
    </source>
</evidence>
<dbReference type="SMART" id="SM00369">
    <property type="entry name" value="LRR_TYP"/>
    <property type="match status" value="4"/>
</dbReference>
<proteinExistence type="inferred from homology"/>
<dbReference type="RefSeq" id="XP_032800262.1">
    <property type="nucleotide sequence ID" value="XM_032944371.1"/>
</dbReference>
<keyword evidence="3" id="KW-0813">Transport</keyword>
<feature type="region of interest" description="Disordered" evidence="16">
    <location>
        <begin position="18"/>
        <end position="61"/>
    </location>
</feature>
<keyword evidence="5" id="KW-0433">Leucine-rich repeat</keyword>
<comment type="subcellular location">
    <subcellularLocation>
        <location evidence="1">Cell membrane</location>
        <topology evidence="1">Multi-pass membrane protein</topology>
    </subcellularLocation>
</comment>
<evidence type="ECO:0000256" key="4">
    <source>
        <dbReference type="ARBA" id="ARBA00022475"/>
    </source>
</evidence>
<evidence type="ECO:0000256" key="12">
    <source>
        <dbReference type="ARBA" id="ARBA00023303"/>
    </source>
</evidence>
<evidence type="ECO:0000256" key="7">
    <source>
        <dbReference type="ARBA" id="ARBA00022737"/>
    </source>
</evidence>
<keyword evidence="7" id="KW-0677">Repeat</keyword>
<dbReference type="InterPro" id="IPR032675">
    <property type="entry name" value="LRR_dom_sf"/>
</dbReference>
<evidence type="ECO:0000256" key="15">
    <source>
        <dbReference type="ARBA" id="ARBA00024167"/>
    </source>
</evidence>
<organism evidence="19 20">
    <name type="scientific">Petromyzon marinus</name>
    <name type="common">Sea lamprey</name>
    <dbReference type="NCBI Taxonomy" id="7757"/>
    <lineage>
        <taxon>Eukaryota</taxon>
        <taxon>Metazoa</taxon>
        <taxon>Chordata</taxon>
        <taxon>Craniata</taxon>
        <taxon>Vertebrata</taxon>
        <taxon>Cyclostomata</taxon>
        <taxon>Hyperoartia</taxon>
        <taxon>Petromyzontiformes</taxon>
        <taxon>Petromyzontidae</taxon>
        <taxon>Petromyzon</taxon>
    </lineage>
</organism>
<feature type="compositionally biased region" description="Basic and acidic residues" evidence="16">
    <location>
        <begin position="33"/>
        <end position="54"/>
    </location>
</feature>
<keyword evidence="12" id="KW-0407">Ion channel</keyword>
<feature type="domain" description="LRRC8 pannexin-like TM region" evidence="18">
    <location>
        <begin position="208"/>
        <end position="557"/>
    </location>
</feature>
<keyword evidence="4" id="KW-1003">Cell membrane</keyword>
<evidence type="ECO:0000259" key="18">
    <source>
        <dbReference type="Pfam" id="PF12534"/>
    </source>
</evidence>
<keyword evidence="6 17" id="KW-0812">Transmembrane</keyword>